<keyword evidence="6" id="KW-0509">mRNA transport</keyword>
<keyword evidence="4 11" id="KW-0853">WD repeat</keyword>
<evidence type="ECO:0000256" key="10">
    <source>
        <dbReference type="ARBA" id="ARBA00023242"/>
    </source>
</evidence>
<dbReference type="SUPFAM" id="SSF50978">
    <property type="entry name" value="WD40 repeat-like"/>
    <property type="match status" value="1"/>
</dbReference>
<organism evidence="12 13">
    <name type="scientific">Trichoglossum hirsutum</name>
    <dbReference type="NCBI Taxonomy" id="265104"/>
    <lineage>
        <taxon>Eukaryota</taxon>
        <taxon>Fungi</taxon>
        <taxon>Dikarya</taxon>
        <taxon>Ascomycota</taxon>
        <taxon>Pezizomycotina</taxon>
        <taxon>Geoglossomycetes</taxon>
        <taxon>Geoglossales</taxon>
        <taxon>Geoglossaceae</taxon>
        <taxon>Trichoglossum</taxon>
    </lineage>
</organism>
<keyword evidence="13" id="KW-1185">Reference proteome</keyword>
<dbReference type="GO" id="GO:0051028">
    <property type="term" value="P:mRNA transport"/>
    <property type="evidence" value="ECO:0007669"/>
    <property type="project" value="UniProtKB-KW"/>
</dbReference>
<proteinExistence type="inferred from homology"/>
<dbReference type="GO" id="GO:0035859">
    <property type="term" value="C:Seh1-associated complex"/>
    <property type="evidence" value="ECO:0007669"/>
    <property type="project" value="TreeGrafter"/>
</dbReference>
<evidence type="ECO:0000313" key="12">
    <source>
        <dbReference type="EMBL" id="KAH0551377.1"/>
    </source>
</evidence>
<keyword evidence="7" id="KW-0653">Protein transport</keyword>
<evidence type="ECO:0000256" key="3">
    <source>
        <dbReference type="ARBA" id="ARBA00022448"/>
    </source>
</evidence>
<evidence type="ECO:0000256" key="1">
    <source>
        <dbReference type="ARBA" id="ARBA00004567"/>
    </source>
</evidence>
<dbReference type="GO" id="GO:1904263">
    <property type="term" value="P:positive regulation of TORC1 signaling"/>
    <property type="evidence" value="ECO:0007669"/>
    <property type="project" value="TreeGrafter"/>
</dbReference>
<evidence type="ECO:0000256" key="2">
    <source>
        <dbReference type="ARBA" id="ARBA00010102"/>
    </source>
</evidence>
<accession>A0A9P8II75</accession>
<evidence type="ECO:0000256" key="11">
    <source>
        <dbReference type="PROSITE-ProRule" id="PRU00221"/>
    </source>
</evidence>
<keyword evidence="9" id="KW-0906">Nuclear pore complex</keyword>
<dbReference type="InterPro" id="IPR037363">
    <property type="entry name" value="Sec13/Seh1_fam"/>
</dbReference>
<evidence type="ECO:0000256" key="6">
    <source>
        <dbReference type="ARBA" id="ARBA00022816"/>
    </source>
</evidence>
<evidence type="ECO:0000313" key="13">
    <source>
        <dbReference type="Proteomes" id="UP000750711"/>
    </source>
</evidence>
<dbReference type="AlphaFoldDB" id="A0A9P8II75"/>
<comment type="subcellular location">
    <subcellularLocation>
        <location evidence="1">Nucleus</location>
        <location evidence="1">Nuclear pore complex</location>
    </subcellularLocation>
</comment>
<dbReference type="GO" id="GO:0005198">
    <property type="term" value="F:structural molecule activity"/>
    <property type="evidence" value="ECO:0007669"/>
    <property type="project" value="InterPro"/>
</dbReference>
<evidence type="ECO:0000256" key="8">
    <source>
        <dbReference type="ARBA" id="ARBA00023010"/>
    </source>
</evidence>
<dbReference type="InterPro" id="IPR001680">
    <property type="entry name" value="WD40_rpt"/>
</dbReference>
<protein>
    <submittedName>
        <fullName evidence="12">Uncharacterized protein</fullName>
    </submittedName>
</protein>
<name>A0A9P8II75_9PEZI</name>
<dbReference type="PROSITE" id="PS50082">
    <property type="entry name" value="WD_REPEATS_2"/>
    <property type="match status" value="1"/>
</dbReference>
<evidence type="ECO:0000256" key="9">
    <source>
        <dbReference type="ARBA" id="ARBA00023132"/>
    </source>
</evidence>
<evidence type="ECO:0000256" key="5">
    <source>
        <dbReference type="ARBA" id="ARBA00022737"/>
    </source>
</evidence>
<keyword evidence="8" id="KW-0811">Translocation</keyword>
<keyword evidence="5" id="KW-0677">Repeat</keyword>
<dbReference type="Proteomes" id="UP000750711">
    <property type="component" value="Unassembled WGS sequence"/>
</dbReference>
<dbReference type="GO" id="GO:0015031">
    <property type="term" value="P:protein transport"/>
    <property type="evidence" value="ECO:0007669"/>
    <property type="project" value="UniProtKB-KW"/>
</dbReference>
<dbReference type="InterPro" id="IPR015943">
    <property type="entry name" value="WD40/YVTN_repeat-like_dom_sf"/>
</dbReference>
<keyword evidence="10" id="KW-0539">Nucleus</keyword>
<comment type="similarity">
    <text evidence="2">Belongs to the WD repeat SEC13 family.</text>
</comment>
<feature type="repeat" description="WD" evidence="11">
    <location>
        <begin position="11"/>
        <end position="43"/>
    </location>
</feature>
<keyword evidence="3" id="KW-0813">Transport</keyword>
<dbReference type="EMBL" id="JAGHQM010002075">
    <property type="protein sequence ID" value="KAH0551377.1"/>
    <property type="molecule type" value="Genomic_DNA"/>
</dbReference>
<dbReference type="GO" id="GO:0031080">
    <property type="term" value="C:nuclear pore outer ring"/>
    <property type="evidence" value="ECO:0007669"/>
    <property type="project" value="TreeGrafter"/>
</dbReference>
<dbReference type="PANTHER" id="PTHR11024:SF3">
    <property type="entry name" value="NUCLEOPORIN SEH1"/>
    <property type="match status" value="1"/>
</dbReference>
<evidence type="ECO:0000256" key="7">
    <source>
        <dbReference type="ARBA" id="ARBA00022927"/>
    </source>
</evidence>
<sequence>MPQQAHYQLFNHRHEDLVREVDFNLYGTRLVTASSDQRIKVYNKEKESGKWKLCDTWRAHDAEVNCFVRPAKGCYAVEKEGFSLSSFYSALL</sequence>
<evidence type="ECO:0000256" key="4">
    <source>
        <dbReference type="ARBA" id="ARBA00022574"/>
    </source>
</evidence>
<dbReference type="PANTHER" id="PTHR11024">
    <property type="entry name" value="NUCLEAR PORE COMPLEX PROTEIN SEC13 / SEH1 FAMILY MEMBER"/>
    <property type="match status" value="1"/>
</dbReference>
<reference evidence="12" key="1">
    <citation type="submission" date="2021-03" db="EMBL/GenBank/DDBJ databases">
        <title>Comparative genomics and phylogenomic investigation of the class Geoglossomycetes provide insights into ecological specialization and systematics.</title>
        <authorList>
            <person name="Melie T."/>
            <person name="Pirro S."/>
            <person name="Miller A.N."/>
            <person name="Quandt A."/>
        </authorList>
    </citation>
    <scope>NUCLEOTIDE SEQUENCE</scope>
    <source>
        <strain evidence="12">CAQ_001_2017</strain>
    </source>
</reference>
<comment type="caution">
    <text evidence="12">The sequence shown here is derived from an EMBL/GenBank/DDBJ whole genome shotgun (WGS) entry which is preliminary data.</text>
</comment>
<dbReference type="InterPro" id="IPR036322">
    <property type="entry name" value="WD40_repeat_dom_sf"/>
</dbReference>
<gene>
    <name evidence="12" type="ORF">GP486_007408</name>
</gene>
<dbReference type="Gene3D" id="2.130.10.10">
    <property type="entry name" value="YVTN repeat-like/Quinoprotein amine dehydrogenase"/>
    <property type="match status" value="1"/>
</dbReference>
<dbReference type="GO" id="GO:0034198">
    <property type="term" value="P:cellular response to amino acid starvation"/>
    <property type="evidence" value="ECO:0007669"/>
    <property type="project" value="TreeGrafter"/>
</dbReference>